<feature type="transmembrane region" description="Helical" evidence="1">
    <location>
        <begin position="54"/>
        <end position="75"/>
    </location>
</feature>
<dbReference type="InterPro" id="IPR005625">
    <property type="entry name" value="PepSY-ass_TM"/>
</dbReference>
<dbReference type="Pfam" id="PF03929">
    <property type="entry name" value="PepSY_TM"/>
    <property type="match status" value="1"/>
</dbReference>
<reference evidence="3" key="1">
    <citation type="submission" date="2017-08" db="EMBL/GenBank/DDBJ databases">
        <title>A dynamic microbial community with high functional redundancy inhabits the cold, oxic subseafloor aquifer.</title>
        <authorList>
            <person name="Tully B.J."/>
            <person name="Wheat C.G."/>
            <person name="Glazer B.T."/>
            <person name="Huber J.A."/>
        </authorList>
    </citation>
    <scope>NUCLEOTIDE SEQUENCE [LARGE SCALE GENOMIC DNA]</scope>
</reference>
<sequence length="440" mass="49679">MSTRTAIEFQQSPLMNTRTSTTTKTMTGSNESSREVTTTGIRKRGSFWWRLHQLAGLQFSLFLSFVLLSGTFAVLSHEIDWLLRPAMWVQPVAVEERVSWGNVLDAVYELNPEFTVLNMYQPIHSAATFDVVVSDENEMMHVYIHPRTGEVTGLGAWAGVQRFLRDAHRRIMIFQSFNGVRVGIMLVCLSAIYLLVSLISSFWIYKKWWKGFIRLPKGKGLRAYMGDLHRWMGIWSLWFVIVITYTGLWYLVQEFTERPDFSLDAIERSVVTQPGNSPTTIGAALDLAVAESLLQQPSFKIERVFVAATEFQLLGQTDRALVVDDYANAMLADTSTGELISARDPSTFTLRQRLSATNNRLHFGTFGGYISKWVYFIFGLLLSGLSITGVSVYVLRMIKDRKASVGWSIFIKTAWSGMGAARWPALALTLISFLAAPFLL</sequence>
<feature type="transmembrane region" description="Helical" evidence="1">
    <location>
        <begin position="420"/>
        <end position="439"/>
    </location>
</feature>
<keyword evidence="1" id="KW-1133">Transmembrane helix</keyword>
<accession>A0A2A5B0L0</accession>
<keyword evidence="1" id="KW-0812">Transmembrane</keyword>
<keyword evidence="1" id="KW-0472">Membrane</keyword>
<evidence type="ECO:0000313" key="2">
    <source>
        <dbReference type="EMBL" id="PCJ25094.1"/>
    </source>
</evidence>
<protein>
    <recommendedName>
        <fullName evidence="4">Peptidase</fullName>
    </recommendedName>
</protein>
<dbReference type="PANTHER" id="PTHR34219">
    <property type="entry name" value="IRON-REGULATED INNER MEMBRANE PROTEIN-RELATED"/>
    <property type="match status" value="1"/>
</dbReference>
<name>A0A2A5B0L0_9GAMM</name>
<organism evidence="2 3">
    <name type="scientific">SAR86 cluster bacterium</name>
    <dbReference type="NCBI Taxonomy" id="2030880"/>
    <lineage>
        <taxon>Bacteria</taxon>
        <taxon>Pseudomonadati</taxon>
        <taxon>Pseudomonadota</taxon>
        <taxon>Gammaproteobacteria</taxon>
        <taxon>SAR86 cluster</taxon>
    </lineage>
</organism>
<dbReference type="PANTHER" id="PTHR34219:SF8">
    <property type="entry name" value="PEPSY DOMAIN-CONTAINING PROTEIN"/>
    <property type="match status" value="1"/>
</dbReference>
<feature type="transmembrane region" description="Helical" evidence="1">
    <location>
        <begin position="182"/>
        <end position="205"/>
    </location>
</feature>
<dbReference type="AlphaFoldDB" id="A0A2A5B0L0"/>
<evidence type="ECO:0000313" key="3">
    <source>
        <dbReference type="Proteomes" id="UP000218327"/>
    </source>
</evidence>
<dbReference type="EMBL" id="NVVJ01000020">
    <property type="protein sequence ID" value="PCJ25094.1"/>
    <property type="molecule type" value="Genomic_DNA"/>
</dbReference>
<feature type="transmembrane region" description="Helical" evidence="1">
    <location>
        <begin position="373"/>
        <end position="395"/>
    </location>
</feature>
<proteinExistence type="predicted"/>
<evidence type="ECO:0000256" key="1">
    <source>
        <dbReference type="SAM" id="Phobius"/>
    </source>
</evidence>
<feature type="transmembrane region" description="Helical" evidence="1">
    <location>
        <begin position="231"/>
        <end position="252"/>
    </location>
</feature>
<comment type="caution">
    <text evidence="2">The sequence shown here is derived from an EMBL/GenBank/DDBJ whole genome shotgun (WGS) entry which is preliminary data.</text>
</comment>
<evidence type="ECO:0008006" key="4">
    <source>
        <dbReference type="Google" id="ProtNLM"/>
    </source>
</evidence>
<gene>
    <name evidence="2" type="ORF">COA96_08095</name>
</gene>
<dbReference type="Proteomes" id="UP000218327">
    <property type="component" value="Unassembled WGS sequence"/>
</dbReference>